<evidence type="ECO:0000313" key="3">
    <source>
        <dbReference type="Proteomes" id="UP001470023"/>
    </source>
</evidence>
<dbReference type="InterPro" id="IPR050194">
    <property type="entry name" value="Glycosyltransferase_grp1"/>
</dbReference>
<evidence type="ECO:0000259" key="1">
    <source>
        <dbReference type="Pfam" id="PF20269"/>
    </source>
</evidence>
<keyword evidence="3" id="KW-1185">Reference proteome</keyword>
<reference evidence="2 3" key="1">
    <citation type="submission" date="2024-06" db="EMBL/GenBank/DDBJ databases">
        <title>The Natural Products Discovery Center: Release of the First 8490 Sequenced Strains for Exploring Actinobacteria Biosynthetic Diversity.</title>
        <authorList>
            <person name="Kalkreuter E."/>
            <person name="Kautsar S.A."/>
            <person name="Yang D."/>
            <person name="Bader C.D."/>
            <person name="Teijaro C.N."/>
            <person name="Fluegel L."/>
            <person name="Davis C.M."/>
            <person name="Simpson J.R."/>
            <person name="Lauterbach L."/>
            <person name="Steele A.D."/>
            <person name="Gui C."/>
            <person name="Meng S."/>
            <person name="Li G."/>
            <person name="Viehrig K."/>
            <person name="Ye F."/>
            <person name="Su P."/>
            <person name="Kiefer A.F."/>
            <person name="Nichols A."/>
            <person name="Cepeda A.J."/>
            <person name="Yan W."/>
            <person name="Fan B."/>
            <person name="Jiang Y."/>
            <person name="Adhikari A."/>
            <person name="Zheng C.-J."/>
            <person name="Schuster L."/>
            <person name="Cowan T.M."/>
            <person name="Smanski M.J."/>
            <person name="Chevrette M.G."/>
            <person name="De Carvalho L.P.S."/>
            <person name="Shen B."/>
        </authorList>
    </citation>
    <scope>NUCLEOTIDE SEQUENCE [LARGE SCALE GENOMIC DNA]</scope>
    <source>
        <strain evidence="2 3">NPDC001166</strain>
    </source>
</reference>
<dbReference type="PANTHER" id="PTHR45947">
    <property type="entry name" value="SULFOQUINOVOSYL TRANSFERASE SQD2"/>
    <property type="match status" value="1"/>
</dbReference>
<dbReference type="Gene3D" id="3.40.50.2000">
    <property type="entry name" value="Glycogen Phosphorylase B"/>
    <property type="match status" value="1"/>
</dbReference>
<dbReference type="Proteomes" id="UP001470023">
    <property type="component" value="Unassembled WGS sequence"/>
</dbReference>
<sequence length="718" mass="77673">MTEQGVTGHGVAGPGVTEQEVAVHVFVPLDGTRAGEGVASVRSMWQRFRELQQAERELYATLPVEVPHDLPDPSEHGSVVVAGVQSADRLDQAILRRHREILHLSVLLGAGPDRDWTGLRERVETVVGPLGACHLGAVTMELGKLPEDVPGDVDLTEPEGDDESRWRVLRMLGRTGADARLGALAWSANRRPAMPHFVRYLMHMTAIRHQQRTYRRLTDARGEGTRGPLAVVTRPEGRVPQELPSTAETHFIRDSVDGIWENAQGALRASGLDGEAVAEHDRRLTSQFLQWLNDILGFLERAGIGDPLAGPKREPGRPVRVLVVADEWFPARGGLSTFNSKLCVALARRKTDVRVLVEAATPQERADAAAYGVELIDVAQQGLSRDAALSAPPEFADGFVPDLVLGHGRVTGPPAKVLVERHFRNAGRLHFLHVEPDQAEAHKPYAEGDLAARAEDRTDLELRLCRGALHPVPVGPRLERALWPHLRTPEYRDLAAPVRIDPGFDGGTLVTPPRPGEIPQILLLGRLDDAPLKGLDIAAKALGKAISKAGGPGSCHLLVRGVPDDESRSLAAQVEKWVDNSAVDVIPRRYSADPRRIENDLARASLVLMPSRAEAFGLAGAEAIACGVPVLVSGRSGLGMLLGAQRSRVADRAVVDVEATRGSRKADIRTWAQAIHTVLHNPEAAFRDAAELRELMAARCTWAAAADTVLGCVPSETG</sequence>
<comment type="caution">
    <text evidence="2">The sequence shown here is derived from an EMBL/GenBank/DDBJ whole genome shotgun (WGS) entry which is preliminary data.</text>
</comment>
<dbReference type="EMBL" id="JBEPAZ010000019">
    <property type="protein sequence ID" value="MER6430424.1"/>
    <property type="molecule type" value="Genomic_DNA"/>
</dbReference>
<dbReference type="NCBIfam" id="NF038357">
    <property type="entry name" value="BN6_48550_fam"/>
    <property type="match status" value="1"/>
</dbReference>
<dbReference type="InterPro" id="IPR046922">
    <property type="entry name" value="CATRA-N"/>
</dbReference>
<dbReference type="PANTHER" id="PTHR45947:SF3">
    <property type="entry name" value="SULFOQUINOVOSYL TRANSFERASE SQD2"/>
    <property type="match status" value="1"/>
</dbReference>
<dbReference type="CDD" id="cd03801">
    <property type="entry name" value="GT4_PimA-like"/>
    <property type="match status" value="1"/>
</dbReference>
<gene>
    <name evidence="2" type="ORF">ABT272_22175</name>
</gene>
<dbReference type="SUPFAM" id="SSF53756">
    <property type="entry name" value="UDP-Glycosyltransferase/glycogen phosphorylase"/>
    <property type="match status" value="1"/>
</dbReference>
<dbReference type="Pfam" id="PF20706">
    <property type="entry name" value="GT4-conflict"/>
    <property type="match status" value="1"/>
</dbReference>
<name>A0ABV1U9N4_9ACTN</name>
<dbReference type="RefSeq" id="WP_352064194.1">
    <property type="nucleotide sequence ID" value="NZ_JBEPAZ010000019.1"/>
</dbReference>
<feature type="domain" description="CASPASE and TPR Repeat-Associated N-terminal" evidence="1">
    <location>
        <begin position="21"/>
        <end position="166"/>
    </location>
</feature>
<accession>A0ABV1U9N4</accession>
<protein>
    <submittedName>
        <fullName evidence="2">CATRA conflict system CASPASE/TPR repeat-associated protein</fullName>
    </submittedName>
</protein>
<dbReference type="Pfam" id="PF20269">
    <property type="entry name" value="CATRA-N"/>
    <property type="match status" value="1"/>
</dbReference>
<evidence type="ECO:0000313" key="2">
    <source>
        <dbReference type="EMBL" id="MER6430424.1"/>
    </source>
</evidence>
<proteinExistence type="predicted"/>
<organism evidence="2 3">
    <name type="scientific">Streptomyces sp. 900105245</name>
    <dbReference type="NCBI Taxonomy" id="3154379"/>
    <lineage>
        <taxon>Bacteria</taxon>
        <taxon>Bacillati</taxon>
        <taxon>Actinomycetota</taxon>
        <taxon>Actinomycetes</taxon>
        <taxon>Kitasatosporales</taxon>
        <taxon>Streptomycetaceae</taxon>
        <taxon>Streptomyces</taxon>
    </lineage>
</organism>